<dbReference type="PATRIC" id="fig|1385369.3.peg.61"/>
<dbReference type="OrthoDB" id="9787897at2"/>
<dbReference type="NCBIfam" id="NF006989">
    <property type="entry name" value="PRK09454.1"/>
    <property type="match status" value="1"/>
</dbReference>
<evidence type="ECO:0000313" key="2">
    <source>
        <dbReference type="EMBL" id="EWY42421.1"/>
    </source>
</evidence>
<dbReference type="EMBL" id="AVFL01000001">
    <property type="protein sequence ID" value="EWY42421.1"/>
    <property type="molecule type" value="Genomic_DNA"/>
</dbReference>
<dbReference type="Pfam" id="PF03009">
    <property type="entry name" value="GDPD"/>
    <property type="match status" value="1"/>
</dbReference>
<gene>
    <name evidence="2" type="ORF">N825_00295</name>
</gene>
<evidence type="ECO:0000259" key="1">
    <source>
        <dbReference type="PROSITE" id="PS51704"/>
    </source>
</evidence>
<dbReference type="PROSITE" id="PS51704">
    <property type="entry name" value="GP_PDE"/>
    <property type="match status" value="1"/>
</dbReference>
<name>W9HCG1_9PROT</name>
<dbReference type="SUPFAM" id="SSF51695">
    <property type="entry name" value="PLC-like phosphodiesterases"/>
    <property type="match status" value="1"/>
</dbReference>
<dbReference type="Gene3D" id="3.20.20.190">
    <property type="entry name" value="Phosphatidylinositol (PI) phosphodiesterase"/>
    <property type="match status" value="1"/>
</dbReference>
<dbReference type="GO" id="GO:0006629">
    <property type="term" value="P:lipid metabolic process"/>
    <property type="evidence" value="ECO:0007669"/>
    <property type="project" value="InterPro"/>
</dbReference>
<protein>
    <submittedName>
        <fullName evidence="2">Glycerophosphoryl diester phosphodiesterase</fullName>
    </submittedName>
</protein>
<dbReference type="GO" id="GO:0008081">
    <property type="term" value="F:phosphoric diester hydrolase activity"/>
    <property type="evidence" value="ECO:0007669"/>
    <property type="project" value="InterPro"/>
</dbReference>
<dbReference type="AlphaFoldDB" id="W9HCG1"/>
<dbReference type="PANTHER" id="PTHR46211">
    <property type="entry name" value="GLYCEROPHOSPHORYL DIESTER PHOSPHODIESTERASE"/>
    <property type="match status" value="1"/>
</dbReference>
<sequence length="250" mass="27280">MLSFPQLILPKTIGHRGARAYAPENTLAGIRVAADQGARWVEVDVKLSRDGVAILMHDDDVDRTTDGQGAVASMDFAELRKLDAGVRFGPDFAGERIPTLEETLALVFELDLGINLEIKPCPGREVETARVTLEVARAMWPADRPPPLISSFEVPSLETARDVAPDWPRGYLIDRRPDDWSAIADRIAATTININQSREDADTIADYLATGRPVLAYTVNDPVKAQALVALGVSSVFTDRPRDILPVLGD</sequence>
<dbReference type="Proteomes" id="UP000019486">
    <property type="component" value="Unassembled WGS sequence"/>
</dbReference>
<accession>W9HCG1</accession>
<dbReference type="InterPro" id="IPR030395">
    <property type="entry name" value="GP_PDE_dom"/>
</dbReference>
<keyword evidence="3" id="KW-1185">Reference proteome</keyword>
<dbReference type="PANTHER" id="PTHR46211:SF1">
    <property type="entry name" value="GLYCEROPHOSPHODIESTER PHOSPHODIESTERASE, CYTOPLASMIC"/>
    <property type="match status" value="1"/>
</dbReference>
<dbReference type="InterPro" id="IPR017946">
    <property type="entry name" value="PLC-like_Pdiesterase_TIM-brl"/>
</dbReference>
<dbReference type="STRING" id="1385369.N825_00295"/>
<comment type="caution">
    <text evidence="2">The sequence shown here is derived from an EMBL/GenBank/DDBJ whole genome shotgun (WGS) entry which is preliminary data.</text>
</comment>
<dbReference type="CDD" id="cd08562">
    <property type="entry name" value="GDPD_EcUgpQ_like"/>
    <property type="match status" value="1"/>
</dbReference>
<organism evidence="2 3">
    <name type="scientific">Skermanella stibiiresistens SB22</name>
    <dbReference type="NCBI Taxonomy" id="1385369"/>
    <lineage>
        <taxon>Bacteria</taxon>
        <taxon>Pseudomonadati</taxon>
        <taxon>Pseudomonadota</taxon>
        <taxon>Alphaproteobacteria</taxon>
        <taxon>Rhodospirillales</taxon>
        <taxon>Azospirillaceae</taxon>
        <taxon>Skermanella</taxon>
    </lineage>
</organism>
<proteinExistence type="predicted"/>
<feature type="domain" description="GP-PDE" evidence="1">
    <location>
        <begin position="10"/>
        <end position="248"/>
    </location>
</feature>
<reference evidence="2 3" key="1">
    <citation type="submission" date="2013-08" db="EMBL/GenBank/DDBJ databases">
        <title>The genome sequence of Skermanella stibiiresistens.</title>
        <authorList>
            <person name="Zhu W."/>
            <person name="Wang G."/>
        </authorList>
    </citation>
    <scope>NUCLEOTIDE SEQUENCE [LARGE SCALE GENOMIC DNA]</scope>
    <source>
        <strain evidence="2 3">SB22</strain>
    </source>
</reference>
<evidence type="ECO:0000313" key="3">
    <source>
        <dbReference type="Proteomes" id="UP000019486"/>
    </source>
</evidence>